<accession>A0A1Q4V9G2</accession>
<evidence type="ECO:0000313" key="2">
    <source>
        <dbReference type="Proteomes" id="UP000186455"/>
    </source>
</evidence>
<organism evidence="1 2">
    <name type="scientific">Streptomyces uncialis</name>
    <dbReference type="NCBI Taxonomy" id="1048205"/>
    <lineage>
        <taxon>Bacteria</taxon>
        <taxon>Bacillati</taxon>
        <taxon>Actinomycetota</taxon>
        <taxon>Actinomycetes</taxon>
        <taxon>Kitasatosporales</taxon>
        <taxon>Streptomycetaceae</taxon>
        <taxon>Streptomyces</taxon>
    </lineage>
</organism>
<proteinExistence type="predicted"/>
<dbReference type="AlphaFoldDB" id="A0A1Q4V9G2"/>
<dbReference type="InterPro" id="IPR029074">
    <property type="entry name" value="Imm49"/>
</dbReference>
<evidence type="ECO:0000313" key="1">
    <source>
        <dbReference type="EMBL" id="OKH94464.1"/>
    </source>
</evidence>
<name>A0A1Q4V9G2_9ACTN</name>
<dbReference type="RefSeq" id="WP_178390974.1">
    <property type="nucleotide sequence ID" value="NZ_LFBV01000002.1"/>
</dbReference>
<comment type="caution">
    <text evidence="1">The sequence shown here is derived from an EMBL/GenBank/DDBJ whole genome shotgun (WGS) entry which is preliminary data.</text>
</comment>
<gene>
    <name evidence="1" type="ORF">AB852_09245</name>
</gene>
<sequence length="587" mass="63278">MRIERHPVAEASIAEALDDFTNRISRLVISTSKGGPMAASEWLYIGDAYLDHLGALSVADPGLDTPEARAVLNDAAAATVGAVQYAAYCPHIAFHIHLDYVNFGIGYDAGEGIPQSISTQTWIDAFCLAVLTGGAERHGEAFHFARQDPQHGTQGQPSTELIHGLLAYTLGTLEDDDAPYPPTKEHTIAALDTAIARIRTHHETHQGRPDHLHSTALDALRALACGDRDTFTDGMATLLRRHSAPTRPSTVPGSLLPLLPLALAALAYRREGWWLPFSTDYLPRTLVTGFETAGPRVGPYGATRRPDAVAELGAGPVTVERPGTAEPLDPDHEDALGCDIRDELADAGKAWRLGMAMSDLVILVRARALTSDDASDRQIRDVRRASRAGAAFFRAAVAEPGTTVDVTVEGEKIPVAAYTGVDAGPAPWQKAVGLALISGARDDLAPLVLSGTRFLRNDPSAFAAYRLALLAYLHADDPRPAMDAALEAHHRARNWGFLMPPAVLLSQLVDGDEQSFNLALLDALEEHRDYYRVGDRADDPDRALNLDILALTCHARRRGWNTLVDSPYLPPRLLHHTAPLPGDTGPA</sequence>
<keyword evidence="2" id="KW-1185">Reference proteome</keyword>
<dbReference type="EMBL" id="LFBV01000002">
    <property type="protein sequence ID" value="OKH94464.1"/>
    <property type="molecule type" value="Genomic_DNA"/>
</dbReference>
<protein>
    <submittedName>
        <fullName evidence="1">Uncharacterized protein</fullName>
    </submittedName>
</protein>
<reference evidence="1 2" key="1">
    <citation type="submission" date="2015-06" db="EMBL/GenBank/DDBJ databases">
        <title>Cloning and characterization of the uncialamcin biosynthetic gene cluster.</title>
        <authorList>
            <person name="Yan X."/>
            <person name="Huang T."/>
            <person name="Ge H."/>
            <person name="Shen B."/>
        </authorList>
    </citation>
    <scope>NUCLEOTIDE SEQUENCE [LARGE SCALE GENOMIC DNA]</scope>
    <source>
        <strain evidence="1 2">DCA2648</strain>
    </source>
</reference>
<dbReference type="Proteomes" id="UP000186455">
    <property type="component" value="Unassembled WGS sequence"/>
</dbReference>
<dbReference type="Pfam" id="PF15575">
    <property type="entry name" value="Imm49"/>
    <property type="match status" value="2"/>
</dbReference>